<dbReference type="GO" id="GO:0016984">
    <property type="term" value="F:ribulose-bisphosphate carboxylase activity"/>
    <property type="evidence" value="ECO:0007669"/>
    <property type="project" value="InterPro"/>
</dbReference>
<dbReference type="Pfam" id="PF00016">
    <property type="entry name" value="RuBisCO_large"/>
    <property type="match status" value="1"/>
</dbReference>
<dbReference type="AlphaFoldDB" id="E7QY05"/>
<feature type="non-terminal residue" evidence="2">
    <location>
        <position position="1"/>
    </location>
</feature>
<evidence type="ECO:0000259" key="1">
    <source>
        <dbReference type="Pfam" id="PF00016"/>
    </source>
</evidence>
<gene>
    <name evidence="2" type="ORF">ZOD2009_18474</name>
</gene>
<dbReference type="InterPro" id="IPR036376">
    <property type="entry name" value="RuBisCO_lsu_C_sf"/>
</dbReference>
<feature type="domain" description="Ribulose bisphosphate carboxylase large subunit C-terminal" evidence="1">
    <location>
        <begin position="1"/>
        <end position="43"/>
    </location>
</feature>
<dbReference type="GO" id="GO:0000287">
    <property type="term" value="F:magnesium ion binding"/>
    <property type="evidence" value="ECO:0007669"/>
    <property type="project" value="InterPro"/>
</dbReference>
<accession>E7QY05</accession>
<comment type="caution">
    <text evidence="2">The sequence shown here is derived from an EMBL/GenBank/DDBJ whole genome shotgun (WGS) entry which is preliminary data.</text>
</comment>
<evidence type="ECO:0000313" key="3">
    <source>
        <dbReference type="Proteomes" id="UP000003751"/>
    </source>
</evidence>
<dbReference type="InterPro" id="IPR000685">
    <property type="entry name" value="RuBisCO_lsu_C"/>
</dbReference>
<dbReference type="SUPFAM" id="SSF51649">
    <property type="entry name" value="RuBisCo, C-terminal domain"/>
    <property type="match status" value="1"/>
</dbReference>
<dbReference type="eggNOG" id="arCOG04443">
    <property type="taxonomic scope" value="Archaea"/>
</dbReference>
<reference evidence="2 3" key="1">
    <citation type="journal article" date="2014" name="ISME J.">
        <title>Trehalose/2-sulfotrehalose biosynthesis and glycine-betaine uptake are widely spread mechanisms for osmoadaptation in the Halobacteriales.</title>
        <authorList>
            <person name="Youssef N.H."/>
            <person name="Savage-Ashlock K.N."/>
            <person name="McCully A.L."/>
            <person name="Luedtke B."/>
            <person name="Shaw E.I."/>
            <person name="Hoff W.D."/>
            <person name="Elshahed M.S."/>
        </authorList>
    </citation>
    <scope>NUCLEOTIDE SEQUENCE [LARGE SCALE GENOMIC DNA]</scope>
    <source>
        <strain evidence="2 3">DX253</strain>
    </source>
</reference>
<proteinExistence type="predicted"/>
<name>E7QY05_HALPU</name>
<dbReference type="RefSeq" id="WP_007982348.1">
    <property type="nucleotide sequence ID" value="NZ_AEMG01000025.1"/>
</dbReference>
<dbReference type="Proteomes" id="UP000003751">
    <property type="component" value="Unassembled WGS sequence"/>
</dbReference>
<dbReference type="Gene3D" id="3.20.20.110">
    <property type="entry name" value="Ribulose bisphosphate carboxylase, large subunit, C-terminal domain"/>
    <property type="match status" value="1"/>
</dbReference>
<evidence type="ECO:0000313" key="2">
    <source>
        <dbReference type="EMBL" id="EFW90471.1"/>
    </source>
</evidence>
<dbReference type="EMBL" id="AEMG01000025">
    <property type="protein sequence ID" value="EFW90471.1"/>
    <property type="molecule type" value="Genomic_DNA"/>
</dbReference>
<sequence>GHPDGTRAGAAALRQSVDATVADIPLEAYAEDHPELKVALDKWGTETPR</sequence>
<organism evidence="2 3">
    <name type="scientific">Haladaptatus paucihalophilus DX253</name>
    <dbReference type="NCBI Taxonomy" id="797209"/>
    <lineage>
        <taxon>Archaea</taxon>
        <taxon>Methanobacteriati</taxon>
        <taxon>Methanobacteriota</taxon>
        <taxon>Stenosarchaea group</taxon>
        <taxon>Halobacteria</taxon>
        <taxon>Halobacteriales</taxon>
        <taxon>Haladaptataceae</taxon>
        <taxon>Haladaptatus</taxon>
    </lineage>
</organism>
<protein>
    <submittedName>
        <fullName evidence="2">Ribulose-bisphosphate carboxylase</fullName>
    </submittedName>
</protein>